<dbReference type="STRING" id="61395.A0A1Y1WEH7"/>
<dbReference type="PANTHER" id="PTHR48112:SF32">
    <property type="entry name" value="HIGH MOBILITY GROUP PROTEIN B3"/>
    <property type="match status" value="1"/>
</dbReference>
<evidence type="ECO:0000313" key="7">
    <source>
        <dbReference type="EMBL" id="ORX71929.1"/>
    </source>
</evidence>
<dbReference type="GeneID" id="63799673"/>
<dbReference type="GO" id="GO:0005634">
    <property type="term" value="C:nucleus"/>
    <property type="evidence" value="ECO:0007669"/>
    <property type="project" value="UniProtKB-SubCell"/>
</dbReference>
<feature type="domain" description="HMG box" evidence="6">
    <location>
        <begin position="32"/>
        <end position="100"/>
    </location>
</feature>
<organism evidence="7 8">
    <name type="scientific">Linderina pennispora</name>
    <dbReference type="NCBI Taxonomy" id="61395"/>
    <lineage>
        <taxon>Eukaryota</taxon>
        <taxon>Fungi</taxon>
        <taxon>Fungi incertae sedis</taxon>
        <taxon>Zoopagomycota</taxon>
        <taxon>Kickxellomycotina</taxon>
        <taxon>Kickxellomycetes</taxon>
        <taxon>Kickxellales</taxon>
        <taxon>Kickxellaceae</taxon>
        <taxon>Linderina</taxon>
    </lineage>
</organism>
<protein>
    <recommendedName>
        <fullName evidence="6">HMG box domain-containing protein</fullName>
    </recommendedName>
</protein>
<dbReference type="SUPFAM" id="SSF47095">
    <property type="entry name" value="HMG-box"/>
    <property type="match status" value="1"/>
</dbReference>
<feature type="compositionally biased region" description="Polar residues" evidence="5">
    <location>
        <begin position="1"/>
        <end position="11"/>
    </location>
</feature>
<proteinExistence type="predicted"/>
<dbReference type="AlphaFoldDB" id="A0A1Y1WEH7"/>
<dbReference type="RefSeq" id="XP_040745353.1">
    <property type="nucleotide sequence ID" value="XM_040883025.1"/>
</dbReference>
<dbReference type="Proteomes" id="UP000193922">
    <property type="component" value="Unassembled WGS sequence"/>
</dbReference>
<dbReference type="PANTHER" id="PTHR48112">
    <property type="entry name" value="HIGH MOBILITY GROUP PROTEIN DSP1"/>
    <property type="match status" value="1"/>
</dbReference>
<dbReference type="EMBL" id="MCFD01000003">
    <property type="protein sequence ID" value="ORX71929.1"/>
    <property type="molecule type" value="Genomic_DNA"/>
</dbReference>
<evidence type="ECO:0000256" key="4">
    <source>
        <dbReference type="PROSITE-ProRule" id="PRU00267"/>
    </source>
</evidence>
<feature type="region of interest" description="Disordered" evidence="5">
    <location>
        <begin position="1"/>
        <end position="28"/>
    </location>
</feature>
<dbReference type="OrthoDB" id="1919336at2759"/>
<evidence type="ECO:0000313" key="8">
    <source>
        <dbReference type="Proteomes" id="UP000193922"/>
    </source>
</evidence>
<evidence type="ECO:0000256" key="3">
    <source>
        <dbReference type="ARBA" id="ARBA00023242"/>
    </source>
</evidence>
<dbReference type="SMART" id="SM00398">
    <property type="entry name" value="HMG"/>
    <property type="match status" value="1"/>
</dbReference>
<evidence type="ECO:0000256" key="2">
    <source>
        <dbReference type="ARBA" id="ARBA00023125"/>
    </source>
</evidence>
<sequence length="104" mass="11815">MPTSNYANKNTGDPVHAVEGGQDQRSMAPQFLKRAKTPYMLFSQVNWKRVRKESPEVSFVKVGDLLGIMWTNLAETEKAVYVKMARNDAERYEKKLCCDRAATA</sequence>
<dbReference type="InterPro" id="IPR050342">
    <property type="entry name" value="HMGB"/>
</dbReference>
<keyword evidence="8" id="KW-1185">Reference proteome</keyword>
<accession>A0A1Y1WEH7</accession>
<evidence type="ECO:0000256" key="1">
    <source>
        <dbReference type="ARBA" id="ARBA00004123"/>
    </source>
</evidence>
<dbReference type="InterPro" id="IPR036910">
    <property type="entry name" value="HMG_box_dom_sf"/>
</dbReference>
<keyword evidence="3 4" id="KW-0539">Nucleus</keyword>
<gene>
    <name evidence="7" type="ORF">DL89DRAFT_104059</name>
</gene>
<dbReference type="GO" id="GO:0003677">
    <property type="term" value="F:DNA binding"/>
    <property type="evidence" value="ECO:0007669"/>
    <property type="project" value="UniProtKB-UniRule"/>
</dbReference>
<name>A0A1Y1WEH7_9FUNG</name>
<dbReference type="InterPro" id="IPR009071">
    <property type="entry name" value="HMG_box_dom"/>
</dbReference>
<dbReference type="Pfam" id="PF00505">
    <property type="entry name" value="HMG_box"/>
    <property type="match status" value="1"/>
</dbReference>
<dbReference type="Gene3D" id="1.10.30.10">
    <property type="entry name" value="High mobility group box domain"/>
    <property type="match status" value="1"/>
</dbReference>
<comment type="caution">
    <text evidence="7">The sequence shown here is derived from an EMBL/GenBank/DDBJ whole genome shotgun (WGS) entry which is preliminary data.</text>
</comment>
<feature type="DNA-binding region" description="HMG box" evidence="4">
    <location>
        <begin position="32"/>
        <end position="100"/>
    </location>
</feature>
<keyword evidence="2 4" id="KW-0238">DNA-binding</keyword>
<dbReference type="PROSITE" id="PS50118">
    <property type="entry name" value="HMG_BOX_2"/>
    <property type="match status" value="1"/>
</dbReference>
<comment type="subcellular location">
    <subcellularLocation>
        <location evidence="1">Nucleus</location>
    </subcellularLocation>
</comment>
<evidence type="ECO:0000256" key="5">
    <source>
        <dbReference type="SAM" id="MobiDB-lite"/>
    </source>
</evidence>
<reference evidence="7 8" key="1">
    <citation type="submission" date="2016-07" db="EMBL/GenBank/DDBJ databases">
        <title>Pervasive Adenine N6-methylation of Active Genes in Fungi.</title>
        <authorList>
            <consortium name="DOE Joint Genome Institute"/>
            <person name="Mondo S.J."/>
            <person name="Dannebaum R.O."/>
            <person name="Kuo R.C."/>
            <person name="Labutti K."/>
            <person name="Haridas S."/>
            <person name="Kuo A."/>
            <person name="Salamov A."/>
            <person name="Ahrendt S.R."/>
            <person name="Lipzen A."/>
            <person name="Sullivan W."/>
            <person name="Andreopoulos W.B."/>
            <person name="Clum A."/>
            <person name="Lindquist E."/>
            <person name="Daum C."/>
            <person name="Ramamoorthy G.K."/>
            <person name="Gryganskyi A."/>
            <person name="Culley D."/>
            <person name="Magnuson J.K."/>
            <person name="James T.Y."/>
            <person name="O'Malley M.A."/>
            <person name="Stajich J.E."/>
            <person name="Spatafora J.W."/>
            <person name="Visel A."/>
            <person name="Grigoriev I.V."/>
        </authorList>
    </citation>
    <scope>NUCLEOTIDE SEQUENCE [LARGE SCALE GENOMIC DNA]</scope>
    <source>
        <strain evidence="7 8">ATCC 12442</strain>
    </source>
</reference>
<evidence type="ECO:0000259" key="6">
    <source>
        <dbReference type="PROSITE" id="PS50118"/>
    </source>
</evidence>